<dbReference type="FunFam" id="3.40.50.300:FF:000499">
    <property type="entry name" value="ATP-dependent DNA helicase"/>
    <property type="match status" value="1"/>
</dbReference>
<dbReference type="GO" id="GO:0043139">
    <property type="term" value="F:5'-3' DNA helicase activity"/>
    <property type="evidence" value="ECO:0007669"/>
    <property type="project" value="UniProtKB-EC"/>
</dbReference>
<keyword evidence="5 17" id="KW-0347">Helicase</keyword>
<dbReference type="SMART" id="SM00491">
    <property type="entry name" value="HELICc2"/>
    <property type="match status" value="1"/>
</dbReference>
<protein>
    <recommendedName>
        <fullName evidence="14">ATP-dependent DNA helicase YoaA</fullName>
        <ecNumber evidence="12">5.6.2.3</ecNumber>
    </recommendedName>
</protein>
<dbReference type="GO" id="GO:0051536">
    <property type="term" value="F:iron-sulfur cluster binding"/>
    <property type="evidence" value="ECO:0007669"/>
    <property type="project" value="UniProtKB-KW"/>
</dbReference>
<comment type="similarity">
    <text evidence="11">Belongs to the helicase family. DinG subfamily.</text>
</comment>
<sequence>MIILSIQVEYRSSAFFIVESLTLISSFFSASGALSKQLPFFISRDAQIEMADAVTQAITKKQNLVVEAETGTGKTFAYLAPALLTFDKASSEKIIISTGSKALQEQLFLKDLPLLMAATNFTGSVTVLKGRSNYLCNERLARFMLETKQREKALQIELIKIKNWSLTSKTGDLAEIKDLAEDALIIPSITSNNDNCLGRECPSFDDCFIVKARKKAMDSDLVVINHHLFFADLAVKETGFGELIPEAGVYIFDEAHQLPDIASLYFGESLSSRQLIELAKEIEFVYRTELREAKQMSKAADQLRLSALDFRMAFAIDKGTGSWRDKSKERVMQLHVDRILQVMDFLKEVILERLGKSDVLDHCFERLTQFTLLFKKLNSVNESGFSYWFECTKQHFSLNITPLSVAQRFQAECEKKQASWIFTSATLSVKGKFDHFTELLGLQESQCLQLASPFDYAKQSLFVVPRLLPEPGTPGLADKLVEQLAPVIRASKGRCFFLCTSHAMMNQLAAGFRQTLTFPVLLQGEKSKQALLDEFINHGNALLVATSSFWEGVDVRGQVLSCVIIDKIPFTSPEEPLLKARMEDAQLKGKDPFAEVQLPQAVITFKQGVGRLIRAEKDKGVLIVCDTRLVTRKYGNLFLNSLPCMPRTRSLDNAIDFLKTID</sequence>
<dbReference type="PANTHER" id="PTHR11472">
    <property type="entry name" value="DNA REPAIR DEAD HELICASE RAD3/XP-D SUBFAMILY MEMBER"/>
    <property type="match status" value="1"/>
</dbReference>
<evidence type="ECO:0000259" key="16">
    <source>
        <dbReference type="PROSITE" id="PS51193"/>
    </source>
</evidence>
<evidence type="ECO:0000256" key="10">
    <source>
        <dbReference type="ARBA" id="ARBA00023235"/>
    </source>
</evidence>
<keyword evidence="18" id="KW-1185">Reference proteome</keyword>
<dbReference type="InterPro" id="IPR006555">
    <property type="entry name" value="ATP-dep_Helicase_C"/>
</dbReference>
<keyword evidence="15" id="KW-0812">Transmembrane</keyword>
<dbReference type="eggNOG" id="COG1199">
    <property type="taxonomic scope" value="Bacteria"/>
</dbReference>
<evidence type="ECO:0000256" key="8">
    <source>
        <dbReference type="ARBA" id="ARBA00023014"/>
    </source>
</evidence>
<evidence type="ECO:0000256" key="2">
    <source>
        <dbReference type="ARBA" id="ARBA00022723"/>
    </source>
</evidence>
<dbReference type="HOGENOM" id="CLU_012117_2_0_6"/>
<feature type="transmembrane region" description="Helical" evidence="15">
    <location>
        <begin position="12"/>
        <end position="34"/>
    </location>
</feature>
<evidence type="ECO:0000256" key="11">
    <source>
        <dbReference type="ARBA" id="ARBA00038058"/>
    </source>
</evidence>
<dbReference type="GO" id="GO:0016818">
    <property type="term" value="F:hydrolase activity, acting on acid anhydrides, in phosphorus-containing anhydrides"/>
    <property type="evidence" value="ECO:0007669"/>
    <property type="project" value="InterPro"/>
</dbReference>
<comment type="catalytic activity">
    <reaction evidence="13">
        <text>ATP + H2O = ADP + phosphate + H(+)</text>
        <dbReference type="Rhea" id="RHEA:13065"/>
        <dbReference type="ChEBI" id="CHEBI:15377"/>
        <dbReference type="ChEBI" id="CHEBI:15378"/>
        <dbReference type="ChEBI" id="CHEBI:30616"/>
        <dbReference type="ChEBI" id="CHEBI:43474"/>
        <dbReference type="ChEBI" id="CHEBI:456216"/>
        <dbReference type="EC" id="5.6.2.3"/>
    </reaction>
</comment>
<dbReference type="InterPro" id="IPR011545">
    <property type="entry name" value="DEAD/DEAH_box_helicase_dom"/>
</dbReference>
<keyword evidence="7" id="KW-0408">Iron</keyword>
<evidence type="ECO:0000256" key="13">
    <source>
        <dbReference type="ARBA" id="ARBA00048954"/>
    </source>
</evidence>
<dbReference type="Gene3D" id="3.40.50.300">
    <property type="entry name" value="P-loop containing nucleotide triphosphate hydrolases"/>
    <property type="match status" value="2"/>
</dbReference>
<evidence type="ECO:0000256" key="14">
    <source>
        <dbReference type="ARBA" id="ARBA00071792"/>
    </source>
</evidence>
<dbReference type="InterPro" id="IPR045028">
    <property type="entry name" value="DinG/Rad3-like"/>
</dbReference>
<dbReference type="GO" id="GO:0005524">
    <property type="term" value="F:ATP binding"/>
    <property type="evidence" value="ECO:0007669"/>
    <property type="project" value="UniProtKB-KW"/>
</dbReference>
<dbReference type="EMBL" id="CP000510">
    <property type="protein sequence ID" value="ABM04043.1"/>
    <property type="molecule type" value="Genomic_DNA"/>
</dbReference>
<dbReference type="FunFam" id="3.40.50.300:FF:000466">
    <property type="entry name" value="ATP-dependent DNA helicase"/>
    <property type="match status" value="1"/>
</dbReference>
<dbReference type="PANTHER" id="PTHR11472:SF34">
    <property type="entry name" value="REGULATOR OF TELOMERE ELONGATION HELICASE 1"/>
    <property type="match status" value="1"/>
</dbReference>
<keyword evidence="8" id="KW-0411">Iron-sulfur</keyword>
<evidence type="ECO:0000256" key="7">
    <source>
        <dbReference type="ARBA" id="ARBA00023004"/>
    </source>
</evidence>
<dbReference type="Pfam" id="PF00270">
    <property type="entry name" value="DEAD"/>
    <property type="match status" value="1"/>
</dbReference>
<evidence type="ECO:0000256" key="5">
    <source>
        <dbReference type="ARBA" id="ARBA00022806"/>
    </source>
</evidence>
<evidence type="ECO:0000313" key="18">
    <source>
        <dbReference type="Proteomes" id="UP000000639"/>
    </source>
</evidence>
<dbReference type="KEGG" id="pin:Ping_2302"/>
<keyword evidence="2" id="KW-0479">Metal-binding</keyword>
<comment type="cofactor">
    <cofactor evidence="1">
        <name>[4Fe-4S] cluster</name>
        <dbReference type="ChEBI" id="CHEBI:49883"/>
    </cofactor>
</comment>
<evidence type="ECO:0000313" key="17">
    <source>
        <dbReference type="EMBL" id="ABM04043.1"/>
    </source>
</evidence>
<feature type="domain" description="Helicase ATP-binding" evidence="16">
    <location>
        <begin position="33"/>
        <end position="300"/>
    </location>
</feature>
<accession>A1SX28</accession>
<evidence type="ECO:0000256" key="4">
    <source>
        <dbReference type="ARBA" id="ARBA00022801"/>
    </source>
</evidence>
<dbReference type="Pfam" id="PF13307">
    <property type="entry name" value="Helicase_C_2"/>
    <property type="match status" value="1"/>
</dbReference>
<dbReference type="Proteomes" id="UP000000639">
    <property type="component" value="Chromosome"/>
</dbReference>
<dbReference type="SUPFAM" id="SSF52540">
    <property type="entry name" value="P-loop containing nucleoside triphosphate hydrolases"/>
    <property type="match status" value="2"/>
</dbReference>
<dbReference type="InterPro" id="IPR014013">
    <property type="entry name" value="Helic_SF1/SF2_ATP-bd_DinG/Rad3"/>
</dbReference>
<dbReference type="GO" id="GO:0003677">
    <property type="term" value="F:DNA binding"/>
    <property type="evidence" value="ECO:0007669"/>
    <property type="project" value="UniProtKB-KW"/>
</dbReference>
<keyword evidence="15" id="KW-0472">Membrane</keyword>
<evidence type="ECO:0000256" key="9">
    <source>
        <dbReference type="ARBA" id="ARBA00023125"/>
    </source>
</evidence>
<evidence type="ECO:0000256" key="15">
    <source>
        <dbReference type="SAM" id="Phobius"/>
    </source>
</evidence>
<reference evidence="17 18" key="1">
    <citation type="submission" date="2007-01" db="EMBL/GenBank/DDBJ databases">
        <title>Complete sequence of Psychromonas ingrahamii 37.</title>
        <authorList>
            <consortium name="US DOE Joint Genome Institute"/>
            <person name="Copeland A."/>
            <person name="Lucas S."/>
            <person name="Lapidus A."/>
            <person name="Barry K."/>
            <person name="Detter J.C."/>
            <person name="Glavina del Rio T."/>
            <person name="Hammon N."/>
            <person name="Israni S."/>
            <person name="Dalin E."/>
            <person name="Tice H."/>
            <person name="Pitluck S."/>
            <person name="Thompson L.S."/>
            <person name="Brettin T."/>
            <person name="Bruce D."/>
            <person name="Han C."/>
            <person name="Tapia R."/>
            <person name="Schmutz J."/>
            <person name="Larimer F."/>
            <person name="Land M."/>
            <person name="Hauser L."/>
            <person name="Kyrpides N."/>
            <person name="Ivanova N."/>
            <person name="Staley J."/>
            <person name="Richardson P."/>
        </authorList>
    </citation>
    <scope>NUCLEOTIDE SEQUENCE [LARGE SCALE GENOMIC DNA]</scope>
    <source>
        <strain evidence="17 18">37</strain>
    </source>
</reference>
<name>A1SX28_PSYIN</name>
<evidence type="ECO:0000256" key="12">
    <source>
        <dbReference type="ARBA" id="ARBA00044969"/>
    </source>
</evidence>
<dbReference type="InterPro" id="IPR027417">
    <property type="entry name" value="P-loop_NTPase"/>
</dbReference>
<dbReference type="STRING" id="357804.Ping_2302"/>
<dbReference type="PROSITE" id="PS51193">
    <property type="entry name" value="HELICASE_ATP_BIND_2"/>
    <property type="match status" value="1"/>
</dbReference>
<keyword evidence="3" id="KW-0547">Nucleotide-binding</keyword>
<organism evidence="17 18">
    <name type="scientific">Psychromonas ingrahamii (strain DSM 17664 / CCUG 51855 / 37)</name>
    <dbReference type="NCBI Taxonomy" id="357804"/>
    <lineage>
        <taxon>Bacteria</taxon>
        <taxon>Pseudomonadati</taxon>
        <taxon>Pseudomonadota</taxon>
        <taxon>Gammaproteobacteria</taxon>
        <taxon>Alteromonadales</taxon>
        <taxon>Psychromonadaceae</taxon>
        <taxon>Psychromonas</taxon>
    </lineage>
</organism>
<keyword evidence="15" id="KW-1133">Transmembrane helix</keyword>
<dbReference type="EC" id="5.6.2.3" evidence="12"/>
<evidence type="ECO:0000256" key="3">
    <source>
        <dbReference type="ARBA" id="ARBA00022741"/>
    </source>
</evidence>
<keyword evidence="6" id="KW-0067">ATP-binding</keyword>
<keyword evidence="10" id="KW-0413">Isomerase</keyword>
<proteinExistence type="inferred from homology"/>
<keyword evidence="9" id="KW-0238">DNA-binding</keyword>
<evidence type="ECO:0000256" key="1">
    <source>
        <dbReference type="ARBA" id="ARBA00001966"/>
    </source>
</evidence>
<dbReference type="AlphaFoldDB" id="A1SX28"/>
<dbReference type="GO" id="GO:0006281">
    <property type="term" value="P:DNA repair"/>
    <property type="evidence" value="ECO:0007669"/>
    <property type="project" value="TreeGrafter"/>
</dbReference>
<evidence type="ECO:0000256" key="6">
    <source>
        <dbReference type="ARBA" id="ARBA00022840"/>
    </source>
</evidence>
<keyword evidence="4" id="KW-0378">Hydrolase</keyword>
<gene>
    <name evidence="17" type="ordered locus">Ping_2302</name>
</gene>
<dbReference type="GO" id="GO:0046872">
    <property type="term" value="F:metal ion binding"/>
    <property type="evidence" value="ECO:0007669"/>
    <property type="project" value="UniProtKB-KW"/>
</dbReference>